<evidence type="ECO:0000313" key="2">
    <source>
        <dbReference type="Proteomes" id="UP000018721"/>
    </source>
</evidence>
<proteinExistence type="predicted"/>
<organism evidence="1 2">
    <name type="scientific">Phytophthora nicotianae P1569</name>
    <dbReference type="NCBI Taxonomy" id="1317065"/>
    <lineage>
        <taxon>Eukaryota</taxon>
        <taxon>Sar</taxon>
        <taxon>Stramenopiles</taxon>
        <taxon>Oomycota</taxon>
        <taxon>Peronosporomycetes</taxon>
        <taxon>Peronosporales</taxon>
        <taxon>Peronosporaceae</taxon>
        <taxon>Phytophthora</taxon>
    </lineage>
</organism>
<name>V9E111_PHYNI</name>
<comment type="caution">
    <text evidence="1">The sequence shown here is derived from an EMBL/GenBank/DDBJ whole genome shotgun (WGS) entry which is preliminary data.</text>
</comment>
<dbReference type="HOGENOM" id="CLU_3110575_0_0_1"/>
<dbReference type="AlphaFoldDB" id="V9E111"/>
<reference evidence="1 2" key="1">
    <citation type="submission" date="2013-11" db="EMBL/GenBank/DDBJ databases">
        <title>The Genome Sequence of Phytophthora parasitica P1569.</title>
        <authorList>
            <consortium name="The Broad Institute Genomics Platform"/>
            <person name="Russ C."/>
            <person name="Tyler B."/>
            <person name="Panabieres F."/>
            <person name="Shan W."/>
            <person name="Tripathy S."/>
            <person name="Grunwald N."/>
            <person name="Machado M."/>
            <person name="Johnson C.S."/>
            <person name="Arredondo F."/>
            <person name="Hong C."/>
            <person name="Coffey M."/>
            <person name="Young S.K."/>
            <person name="Zeng Q."/>
            <person name="Gargeya S."/>
            <person name="Fitzgerald M."/>
            <person name="Abouelleil A."/>
            <person name="Alvarado L."/>
            <person name="Chapman S.B."/>
            <person name="Gainer-Dewar J."/>
            <person name="Goldberg J."/>
            <person name="Griggs A."/>
            <person name="Gujja S."/>
            <person name="Hansen M."/>
            <person name="Howarth C."/>
            <person name="Imamovic A."/>
            <person name="Ireland A."/>
            <person name="Larimer J."/>
            <person name="McCowan C."/>
            <person name="Murphy C."/>
            <person name="Pearson M."/>
            <person name="Poon T.W."/>
            <person name="Priest M."/>
            <person name="Roberts A."/>
            <person name="Saif S."/>
            <person name="Shea T."/>
            <person name="Sykes S."/>
            <person name="Wortman J."/>
            <person name="Nusbaum C."/>
            <person name="Birren B."/>
        </authorList>
    </citation>
    <scope>NUCLEOTIDE SEQUENCE [LARGE SCALE GENOMIC DNA]</scope>
    <source>
        <strain evidence="1 2">P1569</strain>
    </source>
</reference>
<sequence>MHVSRTEHNQLSQTMPHIGNSVASTKLVVRWHTSSRLNNDVSIVVSEPCGF</sequence>
<dbReference type="Proteomes" id="UP000018721">
    <property type="component" value="Unassembled WGS sequence"/>
</dbReference>
<protein>
    <submittedName>
        <fullName evidence="1">Uncharacterized protein</fullName>
    </submittedName>
</protein>
<keyword evidence="2" id="KW-1185">Reference proteome</keyword>
<dbReference type="EMBL" id="ANIZ01003610">
    <property type="protein sequence ID" value="ETI32631.1"/>
    <property type="molecule type" value="Genomic_DNA"/>
</dbReference>
<evidence type="ECO:0000313" key="1">
    <source>
        <dbReference type="EMBL" id="ETI32631.1"/>
    </source>
</evidence>
<gene>
    <name evidence="1" type="ORF">F443_20595</name>
</gene>
<accession>V9E111</accession>